<accession>A0ABW4Z6L3</accession>
<gene>
    <name evidence="1" type="ORF">ACFSW8_01635</name>
</gene>
<name>A0ABW4Z6L3_9BACT</name>
<sequence>MKTFLNLLLLSSLSVTQASEHWWKVNGPPTTGNYAGGNTPEDATDALTKFLQQKEWTEWETYEDELVKIQYPKHPLLELEVRKNNTSIRVEGGVCTTVDNSFQNAYYLTADGATYGVFLLQASDWFDDGVCFCGPMVHHVKRIENSNIVRFSLLPGGAVKKAQILGDKLRLMAFEWTHLACPREVYEEMVERMELKIKSKHTPATLSSELEKRYNFDGPTRLIHVGMTPEQTISLLGKPVKKTAEEITWHGVSNDYRVSFTTVFKENRLTHIKDNSIRALSDTAIEGTLTWATDLLEEAQEQDPPTTIAPATLDKISEISLAAIHPDPSQSWRALHLLELLAENHNHSNPQIKQLILENKLPTDSLGLRIVNAYCDLKAINIKQKETWIIQAIQDLAPINAFKAKGSAFSSGYTEKSSLMNDLLTSLSQSNQKATKIWAKKLANANNPSWYPILLEEQHDLFNEKEITTLTLKALKHGKKLENGSLIYAAFETIPKLKLNATQHKEISDLLDALPDGQKESDWHKALMKAKQSLAPPSTT</sequence>
<evidence type="ECO:0000313" key="2">
    <source>
        <dbReference type="Proteomes" id="UP001597389"/>
    </source>
</evidence>
<protein>
    <recommendedName>
        <fullName evidence="3">HEAT repeat domain-containing protein</fullName>
    </recommendedName>
</protein>
<comment type="caution">
    <text evidence="1">The sequence shown here is derived from an EMBL/GenBank/DDBJ whole genome shotgun (WGS) entry which is preliminary data.</text>
</comment>
<dbReference type="Proteomes" id="UP001597389">
    <property type="component" value="Unassembled WGS sequence"/>
</dbReference>
<evidence type="ECO:0008006" key="3">
    <source>
        <dbReference type="Google" id="ProtNLM"/>
    </source>
</evidence>
<proteinExistence type="predicted"/>
<reference evidence="2" key="1">
    <citation type="journal article" date="2019" name="Int. J. Syst. Evol. Microbiol.">
        <title>The Global Catalogue of Microorganisms (GCM) 10K type strain sequencing project: providing services to taxonomists for standard genome sequencing and annotation.</title>
        <authorList>
            <consortium name="The Broad Institute Genomics Platform"/>
            <consortium name="The Broad Institute Genome Sequencing Center for Infectious Disease"/>
            <person name="Wu L."/>
            <person name="Ma J."/>
        </authorList>
    </citation>
    <scope>NUCLEOTIDE SEQUENCE [LARGE SCALE GENOMIC DNA]</scope>
    <source>
        <strain evidence="2">CCUG 57942</strain>
    </source>
</reference>
<keyword evidence="2" id="KW-1185">Reference proteome</keyword>
<evidence type="ECO:0000313" key="1">
    <source>
        <dbReference type="EMBL" id="MFD2157594.1"/>
    </source>
</evidence>
<dbReference type="EMBL" id="JBHUJB010000009">
    <property type="protein sequence ID" value="MFD2157594.1"/>
    <property type="molecule type" value="Genomic_DNA"/>
</dbReference>
<dbReference type="RefSeq" id="WP_377089970.1">
    <property type="nucleotide sequence ID" value="NZ_JBHSJL010000014.1"/>
</dbReference>
<organism evidence="1 2">
    <name type="scientific">Rubritalea tangerina</name>
    <dbReference type="NCBI Taxonomy" id="430798"/>
    <lineage>
        <taxon>Bacteria</taxon>
        <taxon>Pseudomonadati</taxon>
        <taxon>Verrucomicrobiota</taxon>
        <taxon>Verrucomicrobiia</taxon>
        <taxon>Verrucomicrobiales</taxon>
        <taxon>Rubritaleaceae</taxon>
        <taxon>Rubritalea</taxon>
    </lineage>
</organism>